<sequence length="234" mass="25702">MAFKPTTKITPDVNEIILFTEKNYTGNAYSAIIGDNIDLYKNFNPLNDQLYSVKVGSAAQVTLIRDDGFSGPTQETNKDVSSIALGGPGSGLSSFIVLQKEGKYVVRANFLDKTKEDRSIILKTSNFNPTGDGVTIPNPNPASGENPNLPRVFTILDESNTENLPATVGLYVRRNDGVYEDIGALISVYLADSKRNSNVKIVKIKKYADYNYGDLTFPSSGRLVNFIWNDDNDL</sequence>
<dbReference type="AlphaFoldDB" id="A8PKL6"/>
<dbReference type="Proteomes" id="UP000054075">
    <property type="component" value="Unassembled WGS sequence"/>
</dbReference>
<dbReference type="InterPro" id="IPR011024">
    <property type="entry name" value="G_crystallin-like"/>
</dbReference>
<keyword evidence="3" id="KW-1185">Reference proteome</keyword>
<dbReference type="GO" id="GO:0016020">
    <property type="term" value="C:membrane"/>
    <property type="evidence" value="ECO:0007669"/>
    <property type="project" value="InterPro"/>
</dbReference>
<comment type="caution">
    <text evidence="2">The sequence shown here is derived from an EMBL/GenBank/DDBJ whole genome shotgun (WGS) entry which is preliminary data.</text>
</comment>
<organism evidence="2 3">
    <name type="scientific">Rickettsiella grylli</name>
    <dbReference type="NCBI Taxonomy" id="59196"/>
    <lineage>
        <taxon>Bacteria</taxon>
        <taxon>Pseudomonadati</taxon>
        <taxon>Pseudomonadota</taxon>
        <taxon>Gammaproteobacteria</taxon>
        <taxon>Legionellales</taxon>
        <taxon>Coxiellaceae</taxon>
        <taxon>Rickettsiella</taxon>
    </lineage>
</organism>
<protein>
    <recommendedName>
        <fullName evidence="1">Calcium-dependent cell adhesion molecule N-terminal domain-containing protein</fullName>
    </recommendedName>
</protein>
<proteinExistence type="predicted"/>
<feature type="domain" description="Calcium-dependent cell adhesion molecule N-terminal" evidence="1">
    <location>
        <begin position="13"/>
        <end position="98"/>
    </location>
</feature>
<reference evidence="2" key="1">
    <citation type="submission" date="2006-04" db="EMBL/GenBank/DDBJ databases">
        <authorList>
            <person name="Seshadri R."/>
            <person name="Federici B.A."/>
        </authorList>
    </citation>
    <scope>NUCLEOTIDE SEQUENCE [LARGE SCALE GENOMIC DNA]</scope>
</reference>
<dbReference type="EMBL" id="AAQJ02000001">
    <property type="protein sequence ID" value="EDP45700.1"/>
    <property type="molecule type" value="Genomic_DNA"/>
</dbReference>
<evidence type="ECO:0000259" key="1">
    <source>
        <dbReference type="Pfam" id="PF08964"/>
    </source>
</evidence>
<gene>
    <name evidence="2" type="ORF">RICGR_0198</name>
</gene>
<accession>A8PKL6</accession>
<evidence type="ECO:0000313" key="2">
    <source>
        <dbReference type="EMBL" id="EDP45700.1"/>
    </source>
</evidence>
<dbReference type="RefSeq" id="WP_006034688.1">
    <property type="nucleotide sequence ID" value="NZ_AAQJ02000001.1"/>
</dbReference>
<name>A8PKL6_9COXI</name>
<dbReference type="Gene3D" id="2.60.20.10">
    <property type="entry name" value="Crystallins"/>
    <property type="match status" value="1"/>
</dbReference>
<evidence type="ECO:0000313" key="3">
    <source>
        <dbReference type="Proteomes" id="UP000054075"/>
    </source>
</evidence>
<dbReference type="GO" id="GO:0098609">
    <property type="term" value="P:cell-cell adhesion"/>
    <property type="evidence" value="ECO:0007669"/>
    <property type="project" value="InterPro"/>
</dbReference>
<dbReference type="OrthoDB" id="7186950at2"/>
<dbReference type="SUPFAM" id="SSF49695">
    <property type="entry name" value="gamma-Crystallin-like"/>
    <property type="match status" value="1"/>
</dbReference>
<dbReference type="Pfam" id="PF08964">
    <property type="entry name" value="Crystall_3"/>
    <property type="match status" value="1"/>
</dbReference>
<reference evidence="2" key="2">
    <citation type="submission" date="2007-10" db="EMBL/GenBank/DDBJ databases">
        <authorList>
            <person name="Myers G.S."/>
        </authorList>
    </citation>
    <scope>NUCLEOTIDE SEQUENCE [LARGE SCALE GENOMIC DNA]</scope>
</reference>
<dbReference type="InterPro" id="IPR015059">
    <property type="entry name" value="Ca_cell_adhesion_N_dom"/>
</dbReference>